<dbReference type="InterPro" id="IPR005143">
    <property type="entry name" value="TF_LuxR_autoind-bd_dom"/>
</dbReference>
<dbReference type="GO" id="GO:0003677">
    <property type="term" value="F:DNA binding"/>
    <property type="evidence" value="ECO:0007669"/>
    <property type="project" value="UniProtKB-KW"/>
</dbReference>
<dbReference type="RefSeq" id="WP_147881878.1">
    <property type="nucleotide sequence ID" value="NZ_AP021873.1"/>
</dbReference>
<dbReference type="PANTHER" id="PTHR44688">
    <property type="entry name" value="DNA-BINDING TRANSCRIPTIONAL ACTIVATOR DEVR_DOSR"/>
    <property type="match status" value="1"/>
</dbReference>
<dbReference type="PRINTS" id="PR00038">
    <property type="entry name" value="HTHLUXR"/>
</dbReference>
<reference evidence="6 7" key="1">
    <citation type="submission" date="2019-07" db="EMBL/GenBank/DDBJ databases">
        <title>Serratia strains were isolated from fresh produce.</title>
        <authorList>
            <person name="Cho G.-S."/>
            <person name="Stein M."/>
            <person name="Lee W."/>
            <person name="Suh S.H."/>
            <person name="Franz C.M.A.P."/>
        </authorList>
    </citation>
    <scope>NUCLEOTIDE SEQUENCE [LARGE SCALE GENOMIC DNA]</scope>
    <source>
        <strain evidence="6 7">S16</strain>
    </source>
</reference>
<dbReference type="InterPro" id="IPR016032">
    <property type="entry name" value="Sig_transdc_resp-reg_C-effctor"/>
</dbReference>
<protein>
    <submittedName>
        <fullName evidence="6">LuxR family transcriptional regulator</fullName>
    </submittedName>
</protein>
<dbReference type="InterPro" id="IPR036693">
    <property type="entry name" value="TF_LuxR_autoind-bd_dom_sf"/>
</dbReference>
<dbReference type="Gene3D" id="3.30.450.80">
    <property type="entry name" value="Transcription factor LuxR-like, autoinducer-binding domain"/>
    <property type="match status" value="1"/>
</dbReference>
<dbReference type="SUPFAM" id="SSF75516">
    <property type="entry name" value="Pheromone-binding domain of LuxR-like quorum-sensing transcription factors"/>
    <property type="match status" value="1"/>
</dbReference>
<evidence type="ECO:0000256" key="3">
    <source>
        <dbReference type="ARBA" id="ARBA00023159"/>
    </source>
</evidence>
<accession>A0A5C7CCP0</accession>
<keyword evidence="1" id="KW-0805">Transcription regulation</keyword>
<evidence type="ECO:0000256" key="1">
    <source>
        <dbReference type="ARBA" id="ARBA00023015"/>
    </source>
</evidence>
<dbReference type="AlphaFoldDB" id="A0A5C7CCP0"/>
<dbReference type="InterPro" id="IPR036388">
    <property type="entry name" value="WH-like_DNA-bd_sf"/>
</dbReference>
<evidence type="ECO:0000313" key="6">
    <source>
        <dbReference type="EMBL" id="TXE30625.1"/>
    </source>
</evidence>
<organism evidence="6 7">
    <name type="scientific">Serratia marcescens</name>
    <dbReference type="NCBI Taxonomy" id="615"/>
    <lineage>
        <taxon>Bacteria</taxon>
        <taxon>Pseudomonadati</taxon>
        <taxon>Pseudomonadota</taxon>
        <taxon>Gammaproteobacteria</taxon>
        <taxon>Enterobacterales</taxon>
        <taxon>Yersiniaceae</taxon>
        <taxon>Serratia</taxon>
    </lineage>
</organism>
<name>A0A5C7CCP0_SERMA</name>
<gene>
    <name evidence="6" type="ORF">FOT62_18835</name>
</gene>
<evidence type="ECO:0000256" key="4">
    <source>
        <dbReference type="ARBA" id="ARBA00023163"/>
    </source>
</evidence>
<dbReference type="PROSITE" id="PS50043">
    <property type="entry name" value="HTH_LUXR_2"/>
    <property type="match status" value="1"/>
</dbReference>
<dbReference type="Gene3D" id="1.10.10.10">
    <property type="entry name" value="Winged helix-like DNA-binding domain superfamily/Winged helix DNA-binding domain"/>
    <property type="match status" value="1"/>
</dbReference>
<dbReference type="SUPFAM" id="SSF46894">
    <property type="entry name" value="C-terminal effector domain of the bipartite response regulators"/>
    <property type="match status" value="1"/>
</dbReference>
<evidence type="ECO:0000259" key="5">
    <source>
        <dbReference type="PROSITE" id="PS50043"/>
    </source>
</evidence>
<sequence>MEDEYNLSNIIGKRLEAALGELGDLLWAYVVLSKKDIACIFGVTNYPSEWVKKYQEQGLQYIDPVVLTARNRLTPFAWDEQIMADGGLHFPELFEQAREFGVTHGYTFVLHDYNDNLVTLSFAFNAEQKTEAIQALTDRKGDISVLLASIHESYLALSPLTAKNAAALERNARFTDRENEILYWASVGKTYQETAIILGIKTGTIKFHMSNVVKKLGVTNARHAVRLGMELRLIKPVE</sequence>
<evidence type="ECO:0000256" key="2">
    <source>
        <dbReference type="ARBA" id="ARBA00023125"/>
    </source>
</evidence>
<dbReference type="CDD" id="cd06170">
    <property type="entry name" value="LuxR_C_like"/>
    <property type="match status" value="1"/>
</dbReference>
<dbReference type="GO" id="GO:0006355">
    <property type="term" value="P:regulation of DNA-templated transcription"/>
    <property type="evidence" value="ECO:0007669"/>
    <property type="project" value="InterPro"/>
</dbReference>
<dbReference type="SMART" id="SM00421">
    <property type="entry name" value="HTH_LUXR"/>
    <property type="match status" value="1"/>
</dbReference>
<dbReference type="Pfam" id="PF00196">
    <property type="entry name" value="GerE"/>
    <property type="match status" value="1"/>
</dbReference>
<dbReference type="PANTHER" id="PTHR44688:SF16">
    <property type="entry name" value="DNA-BINDING TRANSCRIPTIONAL ACTIVATOR DEVR_DOSR"/>
    <property type="match status" value="1"/>
</dbReference>
<keyword evidence="4" id="KW-0804">Transcription</keyword>
<dbReference type="InterPro" id="IPR000792">
    <property type="entry name" value="Tscrpt_reg_LuxR_C"/>
</dbReference>
<feature type="domain" description="HTH luxR-type" evidence="5">
    <location>
        <begin position="167"/>
        <end position="232"/>
    </location>
</feature>
<dbReference type="Proteomes" id="UP000321126">
    <property type="component" value="Unassembled WGS sequence"/>
</dbReference>
<comment type="caution">
    <text evidence="6">The sequence shown here is derived from an EMBL/GenBank/DDBJ whole genome shotgun (WGS) entry which is preliminary data.</text>
</comment>
<keyword evidence="3" id="KW-0010">Activator</keyword>
<proteinExistence type="predicted"/>
<dbReference type="Pfam" id="PF03472">
    <property type="entry name" value="Autoind_bind"/>
    <property type="match status" value="1"/>
</dbReference>
<keyword evidence="2" id="KW-0238">DNA-binding</keyword>
<dbReference type="EMBL" id="VOUQ01000010">
    <property type="protein sequence ID" value="TXE30625.1"/>
    <property type="molecule type" value="Genomic_DNA"/>
</dbReference>
<evidence type="ECO:0000313" key="7">
    <source>
        <dbReference type="Proteomes" id="UP000321126"/>
    </source>
</evidence>